<dbReference type="GO" id="GO:0071978">
    <property type="term" value="P:bacterial-type flagellum-dependent swarming motility"/>
    <property type="evidence" value="ECO:0007669"/>
    <property type="project" value="InterPro"/>
</dbReference>
<evidence type="ECO:0000259" key="8">
    <source>
        <dbReference type="Pfam" id="PF01618"/>
    </source>
</evidence>
<feature type="transmembrane region" description="Helical" evidence="7">
    <location>
        <begin position="155"/>
        <end position="180"/>
    </location>
</feature>
<feature type="transmembrane region" description="Helical" evidence="7">
    <location>
        <begin position="20"/>
        <end position="42"/>
    </location>
</feature>
<comment type="subcellular location">
    <subcellularLocation>
        <location evidence="1">Cell membrane</location>
        <topology evidence="1">Multi-pass membrane protein</topology>
    </subcellularLocation>
    <subcellularLocation>
        <location evidence="6">Membrane</location>
        <topology evidence="6">Multi-pass membrane protein</topology>
    </subcellularLocation>
</comment>
<feature type="transmembrane region" description="Helical" evidence="7">
    <location>
        <begin position="192"/>
        <end position="215"/>
    </location>
</feature>
<dbReference type="HOGENOM" id="CLU_079895_1_0_9"/>
<evidence type="ECO:0000313" key="9">
    <source>
        <dbReference type="EMBL" id="ABR46528.1"/>
    </source>
</evidence>
<keyword evidence="5 7" id="KW-0472">Membrane</keyword>
<accession>A6TK10</accession>
<keyword evidence="4 7" id="KW-1133">Transmembrane helix</keyword>
<feature type="transmembrane region" description="Helical" evidence="7">
    <location>
        <begin position="48"/>
        <end position="67"/>
    </location>
</feature>
<dbReference type="STRING" id="293826.Amet_0296"/>
<dbReference type="KEGG" id="amt:Amet_0296"/>
<dbReference type="OrthoDB" id="9806929at2"/>
<dbReference type="InterPro" id="IPR047055">
    <property type="entry name" value="MotA-like"/>
</dbReference>
<evidence type="ECO:0000256" key="3">
    <source>
        <dbReference type="ARBA" id="ARBA00022692"/>
    </source>
</evidence>
<protein>
    <submittedName>
        <fullName evidence="9">MotA/TolQ/ExbB proton channel</fullName>
    </submittedName>
</protein>
<keyword evidence="3 7" id="KW-0812">Transmembrane</keyword>
<reference evidence="10" key="1">
    <citation type="journal article" date="2016" name="Genome Announc.">
        <title>Complete genome sequence of Alkaliphilus metalliredigens strain QYMF, an alkaliphilic and metal-reducing bacterium isolated from borax-contaminated leachate ponds.</title>
        <authorList>
            <person name="Hwang C."/>
            <person name="Copeland A."/>
            <person name="Lucas S."/>
            <person name="Lapidus A."/>
            <person name="Barry K."/>
            <person name="Detter J.C."/>
            <person name="Glavina Del Rio T."/>
            <person name="Hammon N."/>
            <person name="Israni S."/>
            <person name="Dalin E."/>
            <person name="Tice H."/>
            <person name="Pitluck S."/>
            <person name="Chertkov O."/>
            <person name="Brettin T."/>
            <person name="Bruce D."/>
            <person name="Han C."/>
            <person name="Schmutz J."/>
            <person name="Larimer F."/>
            <person name="Land M.L."/>
            <person name="Hauser L."/>
            <person name="Kyrpides N."/>
            <person name="Mikhailova N."/>
            <person name="Ye Q."/>
            <person name="Zhou J."/>
            <person name="Richardson P."/>
            <person name="Fields M.W."/>
        </authorList>
    </citation>
    <scope>NUCLEOTIDE SEQUENCE [LARGE SCALE GENOMIC DNA]</scope>
    <source>
        <strain evidence="10">QYMF</strain>
    </source>
</reference>
<dbReference type="PANTHER" id="PTHR30433">
    <property type="entry name" value="CHEMOTAXIS PROTEIN MOTA"/>
    <property type="match status" value="1"/>
</dbReference>
<evidence type="ECO:0000256" key="1">
    <source>
        <dbReference type="ARBA" id="ARBA00004651"/>
    </source>
</evidence>
<feature type="domain" description="MotA/TolQ/ExbB proton channel" evidence="8">
    <location>
        <begin position="111"/>
        <end position="228"/>
    </location>
</feature>
<keyword evidence="6" id="KW-0653">Protein transport</keyword>
<keyword evidence="6" id="KW-0813">Transport</keyword>
<dbReference type="EMBL" id="CP000724">
    <property type="protein sequence ID" value="ABR46528.1"/>
    <property type="molecule type" value="Genomic_DNA"/>
</dbReference>
<evidence type="ECO:0000256" key="6">
    <source>
        <dbReference type="RuleBase" id="RU004057"/>
    </source>
</evidence>
<evidence type="ECO:0000256" key="2">
    <source>
        <dbReference type="ARBA" id="ARBA00022475"/>
    </source>
</evidence>
<name>A6TK10_ALKMQ</name>
<dbReference type="GO" id="GO:0015031">
    <property type="term" value="P:protein transport"/>
    <property type="evidence" value="ECO:0007669"/>
    <property type="project" value="UniProtKB-KW"/>
</dbReference>
<organism evidence="9 10">
    <name type="scientific">Alkaliphilus metalliredigens (strain QYMF)</name>
    <dbReference type="NCBI Taxonomy" id="293826"/>
    <lineage>
        <taxon>Bacteria</taxon>
        <taxon>Bacillati</taxon>
        <taxon>Bacillota</taxon>
        <taxon>Clostridia</taxon>
        <taxon>Peptostreptococcales</taxon>
        <taxon>Natronincolaceae</taxon>
        <taxon>Alkaliphilus</taxon>
    </lineage>
</organism>
<dbReference type="InterPro" id="IPR002898">
    <property type="entry name" value="MotA_ExbB_proton_chnl"/>
</dbReference>
<dbReference type="RefSeq" id="WP_011971437.1">
    <property type="nucleotide sequence ID" value="NC_009633.1"/>
</dbReference>
<evidence type="ECO:0000256" key="4">
    <source>
        <dbReference type="ARBA" id="ARBA00022989"/>
    </source>
</evidence>
<evidence type="ECO:0000256" key="5">
    <source>
        <dbReference type="ARBA" id="ARBA00023136"/>
    </source>
</evidence>
<comment type="similarity">
    <text evidence="6">Belongs to the exbB/tolQ family.</text>
</comment>
<sequence>MKWDMEKKFDFKGRNMKIVVIAVLMIVVAQALIGTMSLSIVFNVTALQIIFAGILISVFMSFPLEILTNTVKLVKESFTNDINYDETIHKIYELTVKIKKKGVLSIQAEIDQEENTFLRDAMILLNDYKRSDAIEDILDNDIESRQMNLYKCHNVLNMIAHIAPAFGLIGTLVGMIGLLANISIPDQIMNNMAAALVSTLYGSLIANIIAVPLMARLKEHIEQRVLQYRIIKEGILLIAQEDTARNVFDKMNVMLKEENRLIYPRRAQEERKHESYEFKV</sequence>
<dbReference type="AlphaFoldDB" id="A6TK10"/>
<dbReference type="GO" id="GO:0006935">
    <property type="term" value="P:chemotaxis"/>
    <property type="evidence" value="ECO:0007669"/>
    <property type="project" value="InterPro"/>
</dbReference>
<proteinExistence type="inferred from homology"/>
<keyword evidence="10" id="KW-1185">Reference proteome</keyword>
<dbReference type="Proteomes" id="UP000001572">
    <property type="component" value="Chromosome"/>
</dbReference>
<evidence type="ECO:0000313" key="10">
    <source>
        <dbReference type="Proteomes" id="UP000001572"/>
    </source>
</evidence>
<evidence type="ECO:0000256" key="7">
    <source>
        <dbReference type="SAM" id="Phobius"/>
    </source>
</evidence>
<keyword evidence="2" id="KW-1003">Cell membrane</keyword>
<gene>
    <name evidence="9" type="ordered locus">Amet_0296</name>
</gene>
<dbReference type="GO" id="GO:0005886">
    <property type="term" value="C:plasma membrane"/>
    <property type="evidence" value="ECO:0007669"/>
    <property type="project" value="UniProtKB-SubCell"/>
</dbReference>
<dbReference type="Pfam" id="PF01618">
    <property type="entry name" value="MotA_ExbB"/>
    <property type="match status" value="1"/>
</dbReference>
<dbReference type="eggNOG" id="COG1291">
    <property type="taxonomic scope" value="Bacteria"/>
</dbReference>